<sequence>MFSSIRVLIIEDSLEVIDAITLALELRWPSVKISSTVKGLTGLDLVEREKFDLIILDLNLPDASGYEIIKQLRLFSRIPVIILSVRQDEKDIVKGLEYGADDYIVKPFSQLELLARVQAVLRRQIDDNRERIITVGGYTLEIDEATLIHENRRYHLSSSEVTILALLMSRAGHTIHHDTLAEELWGENYNVYEKNLKTHIRRLRSKLEVDTTQPKLIMTKPGIGYYWGSLNNP</sequence>
<feature type="domain" description="Response regulatory" evidence="8">
    <location>
        <begin position="6"/>
        <end position="121"/>
    </location>
</feature>
<dbReference type="GO" id="GO:0000156">
    <property type="term" value="F:phosphorelay response regulator activity"/>
    <property type="evidence" value="ECO:0007669"/>
    <property type="project" value="TreeGrafter"/>
</dbReference>
<dbReference type="OrthoDB" id="9793549at2"/>
<evidence type="ECO:0000256" key="6">
    <source>
        <dbReference type="PROSITE-ProRule" id="PRU00169"/>
    </source>
</evidence>
<keyword evidence="2" id="KW-0902">Two-component regulatory system</keyword>
<dbReference type="KEGG" id="dev:DhcVS_1311"/>
<gene>
    <name evidence="10" type="primary">rdhD</name>
    <name evidence="10" type="ordered locus">DhcVS_1311</name>
</gene>
<feature type="modified residue" description="4-aspartylphosphate" evidence="6">
    <location>
        <position position="57"/>
    </location>
</feature>
<dbReference type="PROSITE" id="PS50110">
    <property type="entry name" value="RESPONSE_REGULATORY"/>
    <property type="match status" value="1"/>
</dbReference>
<dbReference type="Pfam" id="PF00072">
    <property type="entry name" value="Response_reg"/>
    <property type="match status" value="1"/>
</dbReference>
<dbReference type="AlphaFoldDB" id="D2BJB0"/>
<proteinExistence type="predicted"/>
<dbReference type="InterPro" id="IPR001867">
    <property type="entry name" value="OmpR/PhoB-type_DNA-bd"/>
</dbReference>
<evidence type="ECO:0000313" key="10">
    <source>
        <dbReference type="EMBL" id="ACZ62410.1"/>
    </source>
</evidence>
<accession>D2BJB0</accession>
<evidence type="ECO:0000313" key="11">
    <source>
        <dbReference type="Proteomes" id="UP000002506"/>
    </source>
</evidence>
<dbReference type="CDD" id="cd00383">
    <property type="entry name" value="trans_reg_C"/>
    <property type="match status" value="1"/>
</dbReference>
<dbReference type="InterPro" id="IPR036388">
    <property type="entry name" value="WH-like_DNA-bd_sf"/>
</dbReference>
<dbReference type="InterPro" id="IPR016032">
    <property type="entry name" value="Sig_transdc_resp-reg_C-effctor"/>
</dbReference>
<dbReference type="GO" id="GO:0032993">
    <property type="term" value="C:protein-DNA complex"/>
    <property type="evidence" value="ECO:0007669"/>
    <property type="project" value="TreeGrafter"/>
</dbReference>
<dbReference type="InterPro" id="IPR001789">
    <property type="entry name" value="Sig_transdc_resp-reg_receiver"/>
</dbReference>
<dbReference type="PANTHER" id="PTHR48111:SF1">
    <property type="entry name" value="TWO-COMPONENT RESPONSE REGULATOR ORR33"/>
    <property type="match status" value="1"/>
</dbReference>
<evidence type="ECO:0000256" key="5">
    <source>
        <dbReference type="ARBA" id="ARBA00023163"/>
    </source>
</evidence>
<dbReference type="Pfam" id="PF00486">
    <property type="entry name" value="Trans_reg_C"/>
    <property type="match status" value="1"/>
</dbReference>
<feature type="domain" description="OmpR/PhoB-type" evidence="9">
    <location>
        <begin position="130"/>
        <end position="229"/>
    </location>
</feature>
<feature type="DNA-binding region" description="OmpR/PhoB-type" evidence="7">
    <location>
        <begin position="130"/>
        <end position="229"/>
    </location>
</feature>
<keyword evidence="3" id="KW-0805">Transcription regulation</keyword>
<evidence type="ECO:0000259" key="9">
    <source>
        <dbReference type="PROSITE" id="PS51755"/>
    </source>
</evidence>
<dbReference type="GO" id="GO:0006355">
    <property type="term" value="P:regulation of DNA-templated transcription"/>
    <property type="evidence" value="ECO:0007669"/>
    <property type="project" value="InterPro"/>
</dbReference>
<keyword evidence="1 6" id="KW-0597">Phosphoprotein</keyword>
<dbReference type="PANTHER" id="PTHR48111">
    <property type="entry name" value="REGULATOR OF RPOS"/>
    <property type="match status" value="1"/>
</dbReference>
<keyword evidence="5" id="KW-0804">Transcription</keyword>
<dbReference type="HOGENOM" id="CLU_000445_30_3_0"/>
<dbReference type="Gene3D" id="6.10.250.690">
    <property type="match status" value="1"/>
</dbReference>
<dbReference type="SMART" id="SM00448">
    <property type="entry name" value="REC"/>
    <property type="match status" value="1"/>
</dbReference>
<protein>
    <submittedName>
        <fullName evidence="10">DNA-binding response regulator</fullName>
    </submittedName>
</protein>
<dbReference type="EMBL" id="CP001827">
    <property type="protein sequence ID" value="ACZ62410.1"/>
    <property type="molecule type" value="Genomic_DNA"/>
</dbReference>
<evidence type="ECO:0000256" key="1">
    <source>
        <dbReference type="ARBA" id="ARBA00022553"/>
    </source>
</evidence>
<dbReference type="SUPFAM" id="SSF46894">
    <property type="entry name" value="C-terminal effector domain of the bipartite response regulators"/>
    <property type="match status" value="1"/>
</dbReference>
<keyword evidence="4 7" id="KW-0238">DNA-binding</keyword>
<evidence type="ECO:0000256" key="2">
    <source>
        <dbReference type="ARBA" id="ARBA00023012"/>
    </source>
</evidence>
<dbReference type="Gene3D" id="3.40.50.2300">
    <property type="match status" value="1"/>
</dbReference>
<dbReference type="GO" id="GO:0005829">
    <property type="term" value="C:cytosol"/>
    <property type="evidence" value="ECO:0007669"/>
    <property type="project" value="TreeGrafter"/>
</dbReference>
<dbReference type="InterPro" id="IPR011006">
    <property type="entry name" value="CheY-like_superfamily"/>
</dbReference>
<evidence type="ECO:0000256" key="4">
    <source>
        <dbReference type="ARBA" id="ARBA00023125"/>
    </source>
</evidence>
<dbReference type="GO" id="GO:0000976">
    <property type="term" value="F:transcription cis-regulatory region binding"/>
    <property type="evidence" value="ECO:0007669"/>
    <property type="project" value="TreeGrafter"/>
</dbReference>
<evidence type="ECO:0000256" key="7">
    <source>
        <dbReference type="PROSITE-ProRule" id="PRU01091"/>
    </source>
</evidence>
<dbReference type="eggNOG" id="COG0745">
    <property type="taxonomic scope" value="Bacteria"/>
</dbReference>
<dbReference type="InterPro" id="IPR039420">
    <property type="entry name" value="WalR-like"/>
</dbReference>
<evidence type="ECO:0000256" key="3">
    <source>
        <dbReference type="ARBA" id="ARBA00023015"/>
    </source>
</evidence>
<dbReference type="SUPFAM" id="SSF52172">
    <property type="entry name" value="CheY-like"/>
    <property type="match status" value="1"/>
</dbReference>
<dbReference type="Gene3D" id="1.10.10.10">
    <property type="entry name" value="Winged helix-like DNA-binding domain superfamily/Winged helix DNA-binding domain"/>
    <property type="match status" value="1"/>
</dbReference>
<dbReference type="Proteomes" id="UP000002506">
    <property type="component" value="Chromosome"/>
</dbReference>
<evidence type="ECO:0000259" key="8">
    <source>
        <dbReference type="PROSITE" id="PS50110"/>
    </source>
</evidence>
<dbReference type="PROSITE" id="PS51755">
    <property type="entry name" value="OMPR_PHOB"/>
    <property type="match status" value="1"/>
</dbReference>
<organism evidence="10 11">
    <name type="scientific">Dehalococcoides mccartyi (strain VS)</name>
    <dbReference type="NCBI Taxonomy" id="311424"/>
    <lineage>
        <taxon>Bacteria</taxon>
        <taxon>Bacillati</taxon>
        <taxon>Chloroflexota</taxon>
        <taxon>Dehalococcoidia</taxon>
        <taxon>Dehalococcoidales</taxon>
        <taxon>Dehalococcoidaceae</taxon>
        <taxon>Dehalococcoides</taxon>
    </lineage>
</organism>
<name>D2BJB0_DEHMV</name>
<reference evidence="10 11" key="1">
    <citation type="journal article" date="2009" name="PLoS Genet.">
        <title>Localized plasticity in the streamlined genomes of vinyl chloride respiring Dehalococcoides.</title>
        <authorList>
            <person name="McMurdie P.J."/>
            <person name="Behrens S.F."/>
            <person name="Muller J.A."/>
            <person name="Goke J."/>
            <person name="Ritalahti K.M."/>
            <person name="Wagner R."/>
            <person name="Goltsman E."/>
            <person name="Lapidus A."/>
            <person name="Holmes S."/>
            <person name="Loffler F.E."/>
            <person name="Spormann A.M."/>
        </authorList>
    </citation>
    <scope>NUCLEOTIDE SEQUENCE [LARGE SCALE GENOMIC DNA]</scope>
    <source>
        <strain evidence="10 11">VS</strain>
    </source>
</reference>
<dbReference type="SMART" id="SM00862">
    <property type="entry name" value="Trans_reg_C"/>
    <property type="match status" value="1"/>
</dbReference>